<sequence length="551" mass="59423">MSSGLASDEVAEDYKNSLEDLTTNDRFQISNLTVIAKENTEHAMAISRVLENHIRTVGGILFPRLHACWCRIMQGALPAVAFLDELLIFVLKLDEMLKTWKEPVPGSLDTRPVFPPEVTRSIESALIKARTAALQQQQARSQQEILPRGRVGTPPGWGSNSAAAQSSTRYPPSTNSTPPMLYNRNGSSHGFPSHQQQQDVDLSALNRDIEALIATARSDFANNPLVPSVQQRLKALLDLQGILQRQELTQEQLKLVRDQVSALSPKPPISVSSSLPPAIPAVSTPSMAMPPVQAISQPLQQLLNPGTLAELIKTTAARQQPTPPPPPQAPSILSQAPSSVTSQPTVTLTPENPLIAALRARGLLPPASAPPTTSATPSSSLVSVFPFIVPGQVRFTPPVPTSQVADTSNDWIKSREVGDDEGLVDTETSGEAVNGGDGGSAKKAPPKQWIRAPNDATLRNTPCPICQEKFESTWSEDVQDWIWQDAVKVGNRVYHASCYAEVAKDGSTPARRGTPSGRTETPDSVLGKRKAEVSLLEVKRKSKNPKANSVC</sequence>
<dbReference type="SUPFAM" id="SSF48464">
    <property type="entry name" value="ENTH/VHS domain"/>
    <property type="match status" value="1"/>
</dbReference>
<feature type="domain" description="CID" evidence="2">
    <location>
        <begin position="9"/>
        <end position="127"/>
    </location>
</feature>
<dbReference type="InterPro" id="IPR054127">
    <property type="entry name" value="Pcf11_C"/>
</dbReference>
<gene>
    <name evidence="3" type="ORF">Aory04_000947700</name>
</gene>
<feature type="compositionally biased region" description="Low complexity" evidence="1">
    <location>
        <begin position="330"/>
        <end position="339"/>
    </location>
</feature>
<dbReference type="InterPro" id="IPR045154">
    <property type="entry name" value="PCF11-like"/>
</dbReference>
<dbReference type="GO" id="GO:0031124">
    <property type="term" value="P:mRNA 3'-end processing"/>
    <property type="evidence" value="ECO:0007669"/>
    <property type="project" value="InterPro"/>
</dbReference>
<dbReference type="Gene3D" id="1.25.40.90">
    <property type="match status" value="1"/>
</dbReference>
<dbReference type="SMART" id="SM00582">
    <property type="entry name" value="RPR"/>
    <property type="match status" value="1"/>
</dbReference>
<proteinExistence type="predicted"/>
<comment type="caution">
    <text evidence="3">The sequence shown here is derived from an EMBL/GenBank/DDBJ whole genome shotgun (WGS) entry which is preliminary data.</text>
</comment>
<feature type="region of interest" description="Disordered" evidence="1">
    <location>
        <begin position="505"/>
        <end position="551"/>
    </location>
</feature>
<feature type="region of interest" description="Disordered" evidence="1">
    <location>
        <begin position="317"/>
        <end position="347"/>
    </location>
</feature>
<dbReference type="InterPro" id="IPR008942">
    <property type="entry name" value="ENTH_VHS"/>
</dbReference>
<accession>A0AAN4YNW4</accession>
<reference evidence="3" key="1">
    <citation type="submission" date="2023-04" db="EMBL/GenBank/DDBJ databases">
        <title>Aspergillus oryzae NBRC 4228.</title>
        <authorList>
            <person name="Ichikawa N."/>
            <person name="Sato H."/>
            <person name="Tonouchi N."/>
        </authorList>
    </citation>
    <scope>NUCLEOTIDE SEQUENCE</scope>
    <source>
        <strain evidence="3">NBRC 4228</strain>
    </source>
</reference>
<dbReference type="GO" id="GO:0003729">
    <property type="term" value="F:mRNA binding"/>
    <property type="evidence" value="ECO:0007669"/>
    <property type="project" value="InterPro"/>
</dbReference>
<evidence type="ECO:0000313" key="3">
    <source>
        <dbReference type="EMBL" id="GMG34066.1"/>
    </source>
</evidence>
<dbReference type="AlphaFoldDB" id="A0AAN4YNW4"/>
<dbReference type="GO" id="GO:0005737">
    <property type="term" value="C:cytoplasm"/>
    <property type="evidence" value="ECO:0007669"/>
    <property type="project" value="TreeGrafter"/>
</dbReference>
<feature type="region of interest" description="Disordered" evidence="1">
    <location>
        <begin position="420"/>
        <end position="447"/>
    </location>
</feature>
<feature type="region of interest" description="Disordered" evidence="1">
    <location>
        <begin position="138"/>
        <end position="194"/>
    </location>
</feature>
<dbReference type="EMBL" id="BSYA01000131">
    <property type="protein sequence ID" value="GMG34066.1"/>
    <property type="molecule type" value="Genomic_DNA"/>
</dbReference>
<dbReference type="Proteomes" id="UP001165205">
    <property type="component" value="Unassembled WGS sequence"/>
</dbReference>
<dbReference type="PANTHER" id="PTHR15921">
    <property type="entry name" value="PRE-MRNA CLEAVAGE COMPLEX II"/>
    <property type="match status" value="1"/>
</dbReference>
<evidence type="ECO:0000256" key="1">
    <source>
        <dbReference type="SAM" id="MobiDB-lite"/>
    </source>
</evidence>
<dbReference type="GO" id="GO:0006369">
    <property type="term" value="P:termination of RNA polymerase II transcription"/>
    <property type="evidence" value="ECO:0007669"/>
    <property type="project" value="InterPro"/>
</dbReference>
<dbReference type="InterPro" id="IPR006569">
    <property type="entry name" value="CID_dom"/>
</dbReference>
<name>A0AAN4YNW4_ASPOZ</name>
<dbReference type="Pfam" id="PF21936">
    <property type="entry name" value="Pcf11_C"/>
    <property type="match status" value="1"/>
</dbReference>
<dbReference type="GO" id="GO:0000993">
    <property type="term" value="F:RNA polymerase II complex binding"/>
    <property type="evidence" value="ECO:0007669"/>
    <property type="project" value="InterPro"/>
</dbReference>
<evidence type="ECO:0000313" key="4">
    <source>
        <dbReference type="Proteomes" id="UP001165205"/>
    </source>
</evidence>
<dbReference type="PANTHER" id="PTHR15921:SF3">
    <property type="entry name" value="PRE-MRNA CLEAVAGE COMPLEX 2 PROTEIN PCF11"/>
    <property type="match status" value="1"/>
</dbReference>
<organism evidence="3 4">
    <name type="scientific">Aspergillus oryzae</name>
    <name type="common">Yellow koji mold</name>
    <dbReference type="NCBI Taxonomy" id="5062"/>
    <lineage>
        <taxon>Eukaryota</taxon>
        <taxon>Fungi</taxon>
        <taxon>Dikarya</taxon>
        <taxon>Ascomycota</taxon>
        <taxon>Pezizomycotina</taxon>
        <taxon>Eurotiomycetes</taxon>
        <taxon>Eurotiomycetidae</taxon>
        <taxon>Eurotiales</taxon>
        <taxon>Aspergillaceae</taxon>
        <taxon>Aspergillus</taxon>
        <taxon>Aspergillus subgen. Circumdati</taxon>
    </lineage>
</organism>
<dbReference type="GO" id="GO:0005849">
    <property type="term" value="C:mRNA cleavage factor complex"/>
    <property type="evidence" value="ECO:0007669"/>
    <property type="project" value="TreeGrafter"/>
</dbReference>
<evidence type="ECO:0000259" key="2">
    <source>
        <dbReference type="SMART" id="SM00582"/>
    </source>
</evidence>
<protein>
    <submittedName>
        <fullName evidence="3">Unnamed protein product</fullName>
    </submittedName>
</protein>
<feature type="compositionally biased region" description="Polar residues" evidence="1">
    <location>
        <begin position="158"/>
        <end position="194"/>
    </location>
</feature>